<gene>
    <name evidence="1" type="ORF">ACFFGH_29805</name>
</gene>
<evidence type="ECO:0000313" key="1">
    <source>
        <dbReference type="EMBL" id="MFC0682048.1"/>
    </source>
</evidence>
<dbReference type="Gene3D" id="3.90.1480.20">
    <property type="entry name" value="Glycosyl transferase family 29"/>
    <property type="match status" value="1"/>
</dbReference>
<name>A0ABV6S1P0_9GAMM</name>
<keyword evidence="2" id="KW-1185">Reference proteome</keyword>
<accession>A0ABV6S1P0</accession>
<dbReference type="RefSeq" id="WP_386675701.1">
    <property type="nucleotide sequence ID" value="NZ_JBHLTG010000010.1"/>
</dbReference>
<dbReference type="InterPro" id="IPR038578">
    <property type="entry name" value="GT29-like_sf"/>
</dbReference>
<proteinExistence type="predicted"/>
<dbReference type="Proteomes" id="UP001589896">
    <property type="component" value="Unassembled WGS sequence"/>
</dbReference>
<reference evidence="1 2" key="1">
    <citation type="submission" date="2024-09" db="EMBL/GenBank/DDBJ databases">
        <authorList>
            <person name="Sun Q."/>
            <person name="Mori K."/>
        </authorList>
    </citation>
    <scope>NUCLEOTIDE SEQUENCE [LARGE SCALE GENOMIC DNA]</scope>
    <source>
        <strain evidence="1 2">KCTC 23076</strain>
    </source>
</reference>
<comment type="caution">
    <text evidence="1">The sequence shown here is derived from an EMBL/GenBank/DDBJ whole genome shotgun (WGS) entry which is preliminary data.</text>
</comment>
<dbReference type="EMBL" id="JBHLTG010000010">
    <property type="protein sequence ID" value="MFC0682048.1"/>
    <property type="molecule type" value="Genomic_DNA"/>
</dbReference>
<evidence type="ECO:0000313" key="2">
    <source>
        <dbReference type="Proteomes" id="UP001589896"/>
    </source>
</evidence>
<organism evidence="1 2">
    <name type="scientific">Lysobacter korlensis</name>
    <dbReference type="NCBI Taxonomy" id="553636"/>
    <lineage>
        <taxon>Bacteria</taxon>
        <taxon>Pseudomonadati</taxon>
        <taxon>Pseudomonadota</taxon>
        <taxon>Gammaproteobacteria</taxon>
        <taxon>Lysobacterales</taxon>
        <taxon>Lysobacteraceae</taxon>
        <taxon>Lysobacter</taxon>
    </lineage>
</organism>
<sequence length="223" mass="24795">MRGTGTGTPRSQTEVLRGLISARLGSGPPRTLAVVGNAPLEPSADRAARIDEADAVVRMTTFDVDRGVPRTGTRTDVAIIHRATSPGPATFERYGERVYLLAEPGRLHWEREQVPPWWPADLGFVPISNAEFTRPLNRVLRFSPHSVTWATTGTLAVWVMHRLFPDAEVTLTGTSLLGARAHRVTTLEHAWGSSVQLTWEHRLAAERRALRSWLRAGWLRVRS</sequence>
<protein>
    <submittedName>
        <fullName evidence="1">Uncharacterized protein</fullName>
    </submittedName>
</protein>